<sequence>MAKTGRPRLENPRSESLFIRVTKDEYKEIKGYAQKHNLSLTQTLVMGFKELKKRNP</sequence>
<dbReference type="EMBL" id="JAMZFV010000005">
    <property type="protein sequence ID" value="MCP1109742.1"/>
    <property type="molecule type" value="Genomic_DNA"/>
</dbReference>
<name>A0ABT1EKA8_9FIRM</name>
<evidence type="ECO:0000313" key="1">
    <source>
        <dbReference type="EMBL" id="MCP1109742.1"/>
    </source>
</evidence>
<protein>
    <submittedName>
        <fullName evidence="1">CopG family transcriptional regulator</fullName>
    </submittedName>
</protein>
<dbReference type="RefSeq" id="WP_262068614.1">
    <property type="nucleotide sequence ID" value="NZ_JAMXOC010000005.1"/>
</dbReference>
<evidence type="ECO:0000313" key="2">
    <source>
        <dbReference type="Proteomes" id="UP001523565"/>
    </source>
</evidence>
<accession>A0ABT1EKA8</accession>
<organism evidence="1 2">
    <name type="scientific">Ohessyouella blattaphilus</name>
    <dbReference type="NCBI Taxonomy" id="2949333"/>
    <lineage>
        <taxon>Bacteria</taxon>
        <taxon>Bacillati</taxon>
        <taxon>Bacillota</taxon>
        <taxon>Clostridia</taxon>
        <taxon>Lachnospirales</taxon>
        <taxon>Lachnospiraceae</taxon>
        <taxon>Ohessyouella</taxon>
    </lineage>
</organism>
<reference evidence="1 2" key="1">
    <citation type="journal article" date="2022" name="Genome Biol. Evol.">
        <title>Host diet, physiology and behaviors set the stage for Lachnospiraceae cladogenesis.</title>
        <authorList>
            <person name="Vera-Ponce De Leon A."/>
            <person name="Schneider M."/>
            <person name="Jahnes B.C."/>
            <person name="Sadowski V."/>
            <person name="Camuy-Velez L.A."/>
            <person name="Duan J."/>
            <person name="Sabree Z.L."/>
        </authorList>
    </citation>
    <scope>NUCLEOTIDE SEQUENCE [LARGE SCALE GENOMIC DNA]</scope>
    <source>
        <strain evidence="1 2">PAL227</strain>
    </source>
</reference>
<keyword evidence="2" id="KW-1185">Reference proteome</keyword>
<comment type="caution">
    <text evidence="1">The sequence shown here is derived from an EMBL/GenBank/DDBJ whole genome shotgun (WGS) entry which is preliminary data.</text>
</comment>
<dbReference type="Proteomes" id="UP001523565">
    <property type="component" value="Unassembled WGS sequence"/>
</dbReference>
<proteinExistence type="predicted"/>
<gene>
    <name evidence="1" type="ORF">NK118_05685</name>
</gene>